<sequence>MEGNSCLKRVGRGGMRPNPATCALAQTGRLAEALDARAQPGRCHADGRMPLAGPADARRSYWPSLPSPRAAWPSSTRARAWPNHA</sequence>
<reference evidence="2" key="1">
    <citation type="submission" date="2020-06" db="EMBL/GenBank/DDBJ databases">
        <authorList>
            <person name="Li T."/>
            <person name="Hu X."/>
            <person name="Zhang T."/>
            <person name="Song X."/>
            <person name="Zhang H."/>
            <person name="Dai N."/>
            <person name="Sheng W."/>
            <person name="Hou X."/>
            <person name="Wei L."/>
        </authorList>
    </citation>
    <scope>NUCLEOTIDE SEQUENCE</scope>
    <source>
        <strain evidence="2">KEN1</strain>
        <tissue evidence="2">Leaf</tissue>
    </source>
</reference>
<dbReference type="AlphaFoldDB" id="A0AAW2S2N6"/>
<comment type="caution">
    <text evidence="2">The sequence shown here is derived from an EMBL/GenBank/DDBJ whole genome shotgun (WGS) entry which is preliminary data.</text>
</comment>
<gene>
    <name evidence="2" type="ORF">Slati_4552900</name>
</gene>
<feature type="region of interest" description="Disordered" evidence="1">
    <location>
        <begin position="41"/>
        <end position="85"/>
    </location>
</feature>
<dbReference type="EMBL" id="JACGWN010000080">
    <property type="protein sequence ID" value="KAL0386669.1"/>
    <property type="molecule type" value="Genomic_DNA"/>
</dbReference>
<accession>A0AAW2S2N6</accession>
<organism evidence="2">
    <name type="scientific">Sesamum latifolium</name>
    <dbReference type="NCBI Taxonomy" id="2727402"/>
    <lineage>
        <taxon>Eukaryota</taxon>
        <taxon>Viridiplantae</taxon>
        <taxon>Streptophyta</taxon>
        <taxon>Embryophyta</taxon>
        <taxon>Tracheophyta</taxon>
        <taxon>Spermatophyta</taxon>
        <taxon>Magnoliopsida</taxon>
        <taxon>eudicotyledons</taxon>
        <taxon>Gunneridae</taxon>
        <taxon>Pentapetalae</taxon>
        <taxon>asterids</taxon>
        <taxon>lamiids</taxon>
        <taxon>Lamiales</taxon>
        <taxon>Pedaliaceae</taxon>
        <taxon>Sesamum</taxon>
    </lineage>
</organism>
<proteinExistence type="predicted"/>
<evidence type="ECO:0000256" key="1">
    <source>
        <dbReference type="SAM" id="MobiDB-lite"/>
    </source>
</evidence>
<protein>
    <submittedName>
        <fullName evidence="2">Uncharacterized protein</fullName>
    </submittedName>
</protein>
<reference evidence="2" key="2">
    <citation type="journal article" date="2024" name="Plant">
        <title>Genomic evolution and insights into agronomic trait innovations of Sesamum species.</title>
        <authorList>
            <person name="Miao H."/>
            <person name="Wang L."/>
            <person name="Qu L."/>
            <person name="Liu H."/>
            <person name="Sun Y."/>
            <person name="Le M."/>
            <person name="Wang Q."/>
            <person name="Wei S."/>
            <person name="Zheng Y."/>
            <person name="Lin W."/>
            <person name="Duan Y."/>
            <person name="Cao H."/>
            <person name="Xiong S."/>
            <person name="Wang X."/>
            <person name="Wei L."/>
            <person name="Li C."/>
            <person name="Ma Q."/>
            <person name="Ju M."/>
            <person name="Zhao R."/>
            <person name="Li G."/>
            <person name="Mu C."/>
            <person name="Tian Q."/>
            <person name="Mei H."/>
            <person name="Zhang T."/>
            <person name="Gao T."/>
            <person name="Zhang H."/>
        </authorList>
    </citation>
    <scope>NUCLEOTIDE SEQUENCE</scope>
    <source>
        <strain evidence="2">KEN1</strain>
    </source>
</reference>
<name>A0AAW2S2N6_9LAMI</name>
<evidence type="ECO:0000313" key="2">
    <source>
        <dbReference type="EMBL" id="KAL0386669.1"/>
    </source>
</evidence>